<keyword evidence="2" id="KW-1133">Transmembrane helix</keyword>
<comment type="caution">
    <text evidence="3">The sequence shown here is derived from an EMBL/GenBank/DDBJ whole genome shotgun (WGS) entry which is preliminary data.</text>
</comment>
<feature type="compositionally biased region" description="Polar residues" evidence="1">
    <location>
        <begin position="387"/>
        <end position="397"/>
    </location>
</feature>
<feature type="transmembrane region" description="Helical" evidence="2">
    <location>
        <begin position="25"/>
        <end position="50"/>
    </location>
</feature>
<evidence type="ECO:0000313" key="4">
    <source>
        <dbReference type="Proteomes" id="UP000746747"/>
    </source>
</evidence>
<keyword evidence="2" id="KW-0812">Transmembrane</keyword>
<keyword evidence="2" id="KW-0472">Membrane</keyword>
<evidence type="ECO:0000313" key="3">
    <source>
        <dbReference type="EMBL" id="CAG9534037.1"/>
    </source>
</evidence>
<evidence type="ECO:0000256" key="1">
    <source>
        <dbReference type="SAM" id="MobiDB-lite"/>
    </source>
</evidence>
<feature type="region of interest" description="Disordered" evidence="1">
    <location>
        <begin position="359"/>
        <end position="397"/>
    </location>
</feature>
<feature type="region of interest" description="Disordered" evidence="1">
    <location>
        <begin position="272"/>
        <end position="291"/>
    </location>
</feature>
<name>A0A8J2M2Q1_9BILA</name>
<proteinExistence type="predicted"/>
<reference evidence="3" key="1">
    <citation type="submission" date="2021-09" db="EMBL/GenBank/DDBJ databases">
        <authorList>
            <consortium name="Pathogen Informatics"/>
        </authorList>
    </citation>
    <scope>NUCLEOTIDE SEQUENCE</scope>
</reference>
<keyword evidence="4" id="KW-1185">Reference proteome</keyword>
<protein>
    <submittedName>
        <fullName evidence="3">Uncharacterized protein</fullName>
    </submittedName>
</protein>
<evidence type="ECO:0000256" key="2">
    <source>
        <dbReference type="SAM" id="Phobius"/>
    </source>
</evidence>
<feature type="compositionally biased region" description="Basic residues" evidence="1">
    <location>
        <begin position="359"/>
        <end position="372"/>
    </location>
</feature>
<accession>A0A8J2M2Q1</accession>
<dbReference type="EMBL" id="CAKAEH010001283">
    <property type="protein sequence ID" value="CAG9534037.1"/>
    <property type="molecule type" value="Genomic_DNA"/>
</dbReference>
<feature type="compositionally biased region" description="Basic and acidic residues" evidence="1">
    <location>
        <begin position="274"/>
        <end position="289"/>
    </location>
</feature>
<sequence>MTVVFFGFGILLLYGFYKLKNNLYFLLAGIGSVLAALFYMINVLVTIGLLRQDITDIVVNEKALKQMSCITNDDLNHFSISVISEHDKAMGKNQQLKGKPIISIENTSAILMSHQDDASLPADQRFETDQHIIDYIREELDQRLDNEVNRHDNSSTNYSTGHCTNSNSTDTIDDVVMLGSRERSSRRKVTPIPLFAPAEAENLDDNHIIEHFNAHFLATQKHDPLIVHRIPNNVKSDTTLHVSRPVELSHRQHQHLPNKTAEECGIIIGRHYSKGKDDNSRPSDNERFLNDNSKSVSFVGPICYYNNSAAAEIKNLDLAVQPELFIAEVPSQNIRNYSRSGSDDSSSQQMSIMALHTYGRRGSGRGSQRRCYSKHDNRLGSGDIQHPSYTTYAESNDKGSLSFNNYRSDISGRQKISNLSREQESVDPSCMPSIVTAIDSGRESDIIRKNSPKRTSSRDRKIRNRGFDMVIGTQSGGERFASRRRTLSASSSSYDKPIEAYLVTEF</sequence>
<gene>
    <name evidence="3" type="ORF">CJOHNSTONI_LOCUS4214</name>
</gene>
<dbReference type="AlphaFoldDB" id="A0A8J2M2Q1"/>
<dbReference type="OrthoDB" id="5870586at2759"/>
<dbReference type="Proteomes" id="UP000746747">
    <property type="component" value="Unassembled WGS sequence"/>
</dbReference>
<organism evidence="3 4">
    <name type="scientific">Cercopithifilaria johnstoni</name>
    <dbReference type="NCBI Taxonomy" id="2874296"/>
    <lineage>
        <taxon>Eukaryota</taxon>
        <taxon>Metazoa</taxon>
        <taxon>Ecdysozoa</taxon>
        <taxon>Nematoda</taxon>
        <taxon>Chromadorea</taxon>
        <taxon>Rhabditida</taxon>
        <taxon>Spirurina</taxon>
        <taxon>Spiruromorpha</taxon>
        <taxon>Filarioidea</taxon>
        <taxon>Onchocercidae</taxon>
        <taxon>Cercopithifilaria</taxon>
    </lineage>
</organism>